<gene>
    <name evidence="1" type="ORF">EZ315_06990</name>
</gene>
<name>A0A4Z0V9J1_9BACT</name>
<dbReference type="RefSeq" id="WP_135471448.1">
    <property type="nucleotide sequence ID" value="NZ_SJSA01000001.1"/>
</dbReference>
<comment type="caution">
    <text evidence="1">The sequence shown here is derived from an EMBL/GenBank/DDBJ whole genome shotgun (WGS) entry which is preliminary data.</text>
</comment>
<dbReference type="EMBL" id="SJSA01000001">
    <property type="protein sequence ID" value="TGG40435.1"/>
    <property type="molecule type" value="Genomic_DNA"/>
</dbReference>
<organism evidence="1 2">
    <name type="scientific">Duncaniella freteri</name>
    <dbReference type="NCBI Taxonomy" id="2530391"/>
    <lineage>
        <taxon>Bacteria</taxon>
        <taxon>Pseudomonadati</taxon>
        <taxon>Bacteroidota</taxon>
        <taxon>Bacteroidia</taxon>
        <taxon>Bacteroidales</taxon>
        <taxon>Muribaculaceae</taxon>
        <taxon>Duncaniella</taxon>
    </lineage>
</organism>
<dbReference type="InterPro" id="IPR038143">
    <property type="entry name" value="NigD-like_C_dom_sf"/>
</dbReference>
<protein>
    <submittedName>
        <fullName evidence="1">Uncharacterized protein</fullName>
    </submittedName>
</protein>
<evidence type="ECO:0000313" key="2">
    <source>
        <dbReference type="Proteomes" id="UP000297635"/>
    </source>
</evidence>
<sequence>MTWRPEFDMWHNDKVYLYSTWRSGKYINVHVRLTYSTEPRIFCLAVDPGTIDQKMPDVYLVHIISKDVDYHDRAYYASFDISQLWSLPNVEGIRLHVANSNLDKQIFTFAKPQ</sequence>
<proteinExistence type="predicted"/>
<accession>A0A4Z0V9J1</accession>
<dbReference type="GeneID" id="82149534"/>
<dbReference type="AlphaFoldDB" id="A0A4Z0V9J1"/>
<evidence type="ECO:0000313" key="1">
    <source>
        <dbReference type="EMBL" id="TGG40435.1"/>
    </source>
</evidence>
<dbReference type="Proteomes" id="UP000297635">
    <property type="component" value="Unassembled WGS sequence"/>
</dbReference>
<keyword evidence="2" id="KW-1185">Reference proteome</keyword>
<dbReference type="Gene3D" id="2.60.40.2370">
    <property type="entry name" value="NigD-like, C-terminal beta sandwich domain"/>
    <property type="match status" value="1"/>
</dbReference>
<reference evidence="1 2" key="1">
    <citation type="submission" date="2019-02" db="EMBL/GenBank/DDBJ databases">
        <title>Isolation and identification of novel species under the genus Muribaculum.</title>
        <authorList>
            <person name="Miyake S."/>
            <person name="Ding Y."/>
            <person name="Low A."/>
            <person name="Soh M."/>
            <person name="Seedorf H."/>
        </authorList>
    </citation>
    <scope>NUCLEOTIDE SEQUENCE [LARGE SCALE GENOMIC DNA]</scope>
    <source>
        <strain evidence="1 2">TLL-A3</strain>
    </source>
</reference>